<name>A0A6P4YMZ3_BRABE</name>
<reference evidence="15" key="1">
    <citation type="submission" date="2025-08" db="UniProtKB">
        <authorList>
            <consortium name="RefSeq"/>
        </authorList>
    </citation>
    <scope>IDENTIFICATION</scope>
    <source>
        <tissue evidence="15">Gonad</tissue>
    </source>
</reference>
<protein>
    <submittedName>
        <fullName evidence="15">Zinc finger protein 62 homolog</fullName>
    </submittedName>
</protein>
<feature type="domain" description="C2H2-type" evidence="13">
    <location>
        <begin position="655"/>
        <end position="679"/>
    </location>
</feature>
<evidence type="ECO:0000256" key="9">
    <source>
        <dbReference type="ARBA" id="ARBA00023163"/>
    </source>
</evidence>
<evidence type="ECO:0000256" key="2">
    <source>
        <dbReference type="ARBA" id="ARBA00006991"/>
    </source>
</evidence>
<keyword evidence="9" id="KW-0804">Transcription</keyword>
<evidence type="ECO:0000256" key="8">
    <source>
        <dbReference type="ARBA" id="ARBA00023125"/>
    </source>
</evidence>
<organism evidence="14 15">
    <name type="scientific">Branchiostoma belcheri</name>
    <name type="common">Amphioxus</name>
    <dbReference type="NCBI Taxonomy" id="7741"/>
    <lineage>
        <taxon>Eukaryota</taxon>
        <taxon>Metazoa</taxon>
        <taxon>Chordata</taxon>
        <taxon>Cephalochordata</taxon>
        <taxon>Leptocardii</taxon>
        <taxon>Amphioxiformes</taxon>
        <taxon>Branchiostomatidae</taxon>
        <taxon>Branchiostoma</taxon>
    </lineage>
</organism>
<keyword evidence="5 11" id="KW-0863">Zinc-finger</keyword>
<keyword evidence="10" id="KW-0539">Nucleus</keyword>
<evidence type="ECO:0000256" key="5">
    <source>
        <dbReference type="ARBA" id="ARBA00022771"/>
    </source>
</evidence>
<evidence type="ECO:0000313" key="14">
    <source>
        <dbReference type="Proteomes" id="UP000515135"/>
    </source>
</evidence>
<evidence type="ECO:0000256" key="10">
    <source>
        <dbReference type="ARBA" id="ARBA00023242"/>
    </source>
</evidence>
<feature type="domain" description="C2H2-type" evidence="13">
    <location>
        <begin position="330"/>
        <end position="352"/>
    </location>
</feature>
<proteinExistence type="inferred from homology"/>
<dbReference type="PROSITE" id="PS00028">
    <property type="entry name" value="ZINC_FINGER_C2H2_1"/>
    <property type="match status" value="6"/>
</dbReference>
<dbReference type="GO" id="GO:0043565">
    <property type="term" value="F:sequence-specific DNA binding"/>
    <property type="evidence" value="ECO:0007669"/>
    <property type="project" value="UniProtKB-ARBA"/>
</dbReference>
<dbReference type="Pfam" id="PF13913">
    <property type="entry name" value="zf-C2HC_2"/>
    <property type="match status" value="1"/>
</dbReference>
<feature type="compositionally biased region" description="Polar residues" evidence="12">
    <location>
        <begin position="752"/>
        <end position="761"/>
    </location>
</feature>
<dbReference type="GO" id="GO:0008270">
    <property type="term" value="F:zinc ion binding"/>
    <property type="evidence" value="ECO:0007669"/>
    <property type="project" value="UniProtKB-KW"/>
</dbReference>
<keyword evidence="6" id="KW-0862">Zinc</keyword>
<evidence type="ECO:0000256" key="4">
    <source>
        <dbReference type="ARBA" id="ARBA00022737"/>
    </source>
</evidence>
<evidence type="ECO:0000256" key="11">
    <source>
        <dbReference type="PROSITE-ProRule" id="PRU00042"/>
    </source>
</evidence>
<feature type="compositionally biased region" description="Basic and acidic residues" evidence="12">
    <location>
        <begin position="432"/>
        <end position="449"/>
    </location>
</feature>
<evidence type="ECO:0000256" key="12">
    <source>
        <dbReference type="SAM" id="MobiDB-lite"/>
    </source>
</evidence>
<dbReference type="GeneID" id="109469093"/>
<dbReference type="AlphaFoldDB" id="A0A6P4YMZ3"/>
<dbReference type="GO" id="GO:0045893">
    <property type="term" value="P:positive regulation of DNA-templated transcription"/>
    <property type="evidence" value="ECO:0007669"/>
    <property type="project" value="UniProtKB-ARBA"/>
</dbReference>
<dbReference type="FunFam" id="3.30.160.60:FF:001480">
    <property type="entry name" value="Si:cabz01071911.3"/>
    <property type="match status" value="1"/>
</dbReference>
<feature type="compositionally biased region" description="Polar residues" evidence="12">
    <location>
        <begin position="735"/>
        <end position="744"/>
    </location>
</feature>
<gene>
    <name evidence="15" type="primary">LOC109469093</name>
</gene>
<dbReference type="PANTHER" id="PTHR24379:SF121">
    <property type="entry name" value="C2H2-TYPE DOMAIN-CONTAINING PROTEIN"/>
    <property type="match status" value="1"/>
</dbReference>
<feature type="domain" description="C2H2-type" evidence="13">
    <location>
        <begin position="482"/>
        <end position="504"/>
    </location>
</feature>
<dbReference type="Pfam" id="PF00096">
    <property type="entry name" value="zf-C2H2"/>
    <property type="match status" value="3"/>
</dbReference>
<evidence type="ECO:0000313" key="15">
    <source>
        <dbReference type="RefSeq" id="XP_019623039.1"/>
    </source>
</evidence>
<feature type="compositionally biased region" description="Polar residues" evidence="12">
    <location>
        <begin position="693"/>
        <end position="709"/>
    </location>
</feature>
<dbReference type="GO" id="GO:0005694">
    <property type="term" value="C:chromosome"/>
    <property type="evidence" value="ECO:0007669"/>
    <property type="project" value="UniProtKB-ARBA"/>
</dbReference>
<feature type="domain" description="C2H2-type" evidence="13">
    <location>
        <begin position="627"/>
        <end position="654"/>
    </location>
</feature>
<evidence type="ECO:0000256" key="3">
    <source>
        <dbReference type="ARBA" id="ARBA00022723"/>
    </source>
</evidence>
<dbReference type="RefSeq" id="XP_019623039.1">
    <property type="nucleotide sequence ID" value="XM_019767480.1"/>
</dbReference>
<keyword evidence="7" id="KW-0805">Transcription regulation</keyword>
<feature type="domain" description="C2H2-type" evidence="13">
    <location>
        <begin position="364"/>
        <end position="391"/>
    </location>
</feature>
<dbReference type="InterPro" id="IPR013087">
    <property type="entry name" value="Znf_C2H2_type"/>
</dbReference>
<comment type="subcellular location">
    <subcellularLocation>
        <location evidence="1">Nucleus</location>
    </subcellularLocation>
</comment>
<dbReference type="SUPFAM" id="SSF57667">
    <property type="entry name" value="beta-beta-alpha zinc fingers"/>
    <property type="match status" value="5"/>
</dbReference>
<dbReference type="PANTHER" id="PTHR24379">
    <property type="entry name" value="KRAB AND ZINC FINGER DOMAIN-CONTAINING"/>
    <property type="match status" value="1"/>
</dbReference>
<keyword evidence="8" id="KW-0238">DNA-binding</keyword>
<feature type="region of interest" description="Disordered" evidence="12">
    <location>
        <begin position="419"/>
        <end position="476"/>
    </location>
</feature>
<keyword evidence="14" id="KW-1185">Reference proteome</keyword>
<dbReference type="Proteomes" id="UP000515135">
    <property type="component" value="Unplaced"/>
</dbReference>
<sequence length="774" mass="88103">MYAGKENIETTRSSSSVLAEIHPKENAMFKSESPMTTDVCSDKAEVSAFAWHTERALQTQRSLSHQLDTLGNVVKPEPKVYKNPAPFNFHPTRDKPGCFKFGPNFPPTSKPMYMKVESENNGHTFGVQTPLSFYQQATYPSRPIPDYYQRHWDTMMMANGQHTDSFRDPQLNQQSWTLPSPWQYRFAYHPQQGYFPYNTINNCFPVGQMRSSVVGTDQARERSQMQEINKRVGSNLDPLQFAVPLSVIQQPRSMGKGDSQTQKWTVVKHEDTSIGSTMEENITPLLKENSIHIKQEYTTTPKEKTTPLLQENIVPTLQQKSHCPPQDETFGCKTCGKEFKVKSLYQSHLQDHNKGFTQVDDMLYRCDTCDREFATTTSILYHLRIHNRLRCPDCNFVCSKKKVMSKHVCRSKKTKKEQGSKKFKSNTQKQTVVKEESNEQENETQHLQKDAIQTEDATPQDTTPTLTHQKSNPPVQELEEKFACKTCGREFKVKSLYDSHVQDHMNGFTQSDTATYKCDTCDREFATPTAVMYHLRIHKMLRCPECNFSCSKKKVLERHVCRFKKAKTGRCQTCTATFPTRSQLNKHYAQNRDHLPIACPWEDCTLRFEHPSDLAKHQVVHTGESRYICEYCGQRFKHANNLKVHIRIHTDEKPFRCDKCDYSGRQQHALDWHNRSHHGIPIPKRSKVDEGNSDNSVPEGSKVNVNSGDLGSLVPEGSKVNVNSDDLGSPVSEGSKVNVNSSDLGSPVSEGSKVNVNSSDLGSPVKVKLDTAAN</sequence>
<evidence type="ECO:0000259" key="13">
    <source>
        <dbReference type="PROSITE" id="PS50157"/>
    </source>
</evidence>
<dbReference type="GO" id="GO:0005634">
    <property type="term" value="C:nucleus"/>
    <property type="evidence" value="ECO:0007669"/>
    <property type="project" value="UniProtKB-SubCell"/>
</dbReference>
<dbReference type="FunFam" id="3.30.160.60:FF:001732">
    <property type="entry name" value="Zgc:162936"/>
    <property type="match status" value="1"/>
</dbReference>
<dbReference type="InterPro" id="IPR036236">
    <property type="entry name" value="Znf_C2H2_sf"/>
</dbReference>
<dbReference type="SMART" id="SM00355">
    <property type="entry name" value="ZnF_C2H2"/>
    <property type="match status" value="10"/>
</dbReference>
<accession>A0A6P4YMZ3</accession>
<keyword evidence="4" id="KW-0677">Repeat</keyword>
<dbReference type="OrthoDB" id="8823111at2759"/>
<feature type="region of interest" description="Disordered" evidence="12">
    <location>
        <begin position="672"/>
        <end position="774"/>
    </location>
</feature>
<dbReference type="KEGG" id="bbel:109469093"/>
<dbReference type="PROSITE" id="PS50157">
    <property type="entry name" value="ZINC_FINGER_C2H2_2"/>
    <property type="match status" value="7"/>
</dbReference>
<evidence type="ECO:0000256" key="7">
    <source>
        <dbReference type="ARBA" id="ARBA00023015"/>
    </source>
</evidence>
<evidence type="ECO:0000256" key="6">
    <source>
        <dbReference type="ARBA" id="ARBA00022833"/>
    </source>
</evidence>
<keyword evidence="3" id="KW-0479">Metal-binding</keyword>
<comment type="similarity">
    <text evidence="2">Belongs to the krueppel C2H2-type zinc-finger protein family.</text>
</comment>
<feature type="domain" description="C2H2-type" evidence="13">
    <location>
        <begin position="516"/>
        <end position="543"/>
    </location>
</feature>
<feature type="domain" description="C2H2-type" evidence="13">
    <location>
        <begin position="597"/>
        <end position="626"/>
    </location>
</feature>
<evidence type="ECO:0000256" key="1">
    <source>
        <dbReference type="ARBA" id="ARBA00004123"/>
    </source>
</evidence>
<dbReference type="Gene3D" id="3.30.160.60">
    <property type="entry name" value="Classic Zinc Finger"/>
    <property type="match status" value="5"/>
</dbReference>
<feature type="compositionally biased region" description="Polar residues" evidence="12">
    <location>
        <begin position="455"/>
        <end position="474"/>
    </location>
</feature>